<feature type="transmembrane region" description="Helical" evidence="1">
    <location>
        <begin position="12"/>
        <end position="31"/>
    </location>
</feature>
<dbReference type="Proteomes" id="UP000280066">
    <property type="component" value="Unassembled WGS sequence"/>
</dbReference>
<evidence type="ECO:0000313" key="2">
    <source>
        <dbReference type="EMBL" id="RSK33052.1"/>
    </source>
</evidence>
<dbReference type="OrthoDB" id="886485at2"/>
<proteinExistence type="predicted"/>
<keyword evidence="1" id="KW-0472">Membrane</keyword>
<organism evidence="2 3">
    <name type="scientific">Hymenobacter metallilatus</name>
    <dbReference type="NCBI Taxonomy" id="2493666"/>
    <lineage>
        <taxon>Bacteria</taxon>
        <taxon>Pseudomonadati</taxon>
        <taxon>Bacteroidota</taxon>
        <taxon>Cytophagia</taxon>
        <taxon>Cytophagales</taxon>
        <taxon>Hymenobacteraceae</taxon>
        <taxon>Hymenobacter</taxon>
    </lineage>
</organism>
<keyword evidence="1" id="KW-0812">Transmembrane</keyword>
<accession>A0A3R9PBQ4</accession>
<gene>
    <name evidence="2" type="ORF">EI290_10060</name>
</gene>
<evidence type="ECO:0000256" key="1">
    <source>
        <dbReference type="SAM" id="Phobius"/>
    </source>
</evidence>
<reference evidence="2 3" key="1">
    <citation type="submission" date="2018-12" db="EMBL/GenBank/DDBJ databases">
        <authorList>
            <person name="Feng G."/>
            <person name="Zhu H."/>
        </authorList>
    </citation>
    <scope>NUCLEOTIDE SEQUENCE [LARGE SCALE GENOMIC DNA]</scope>
    <source>
        <strain evidence="2 3">9PBR-2</strain>
    </source>
</reference>
<dbReference type="RefSeq" id="WP_125429303.1">
    <property type="nucleotide sequence ID" value="NZ_RWIS01000006.1"/>
</dbReference>
<feature type="transmembrane region" description="Helical" evidence="1">
    <location>
        <begin position="99"/>
        <end position="117"/>
    </location>
</feature>
<keyword evidence="3" id="KW-1185">Reference proteome</keyword>
<evidence type="ECO:0000313" key="3">
    <source>
        <dbReference type="Proteomes" id="UP000280066"/>
    </source>
</evidence>
<protein>
    <submittedName>
        <fullName evidence="2">Uncharacterized protein</fullName>
    </submittedName>
</protein>
<comment type="caution">
    <text evidence="2">The sequence shown here is derived from an EMBL/GenBank/DDBJ whole genome shotgun (WGS) entry which is preliminary data.</text>
</comment>
<sequence length="140" mass="15371">MAVTIPTNDRKAANLYLLSVVVAFLSFFLYRKPFHTTPYLSQNMFNFSVITSFLLMAGLSWPVRAGRRWAKIVLLLLCVPSNLFYLVSLPSVVAPWPQTALNLLSAALQLVSIVIIARDLLRRPVAGEAGVAVGGPDLLD</sequence>
<keyword evidence="1" id="KW-1133">Transmembrane helix</keyword>
<dbReference type="AlphaFoldDB" id="A0A3R9PBQ4"/>
<name>A0A3R9PBQ4_9BACT</name>
<feature type="transmembrane region" description="Helical" evidence="1">
    <location>
        <begin position="73"/>
        <end position="93"/>
    </location>
</feature>
<feature type="transmembrane region" description="Helical" evidence="1">
    <location>
        <begin position="43"/>
        <end position="61"/>
    </location>
</feature>
<dbReference type="EMBL" id="RWIS01000006">
    <property type="protein sequence ID" value="RSK33052.1"/>
    <property type="molecule type" value="Genomic_DNA"/>
</dbReference>